<gene>
    <name evidence="6" type="ORF">N0V89_003251</name>
</gene>
<dbReference type="Pfam" id="PF00135">
    <property type="entry name" value="COesterase"/>
    <property type="match status" value="1"/>
</dbReference>
<dbReference type="Proteomes" id="UP001140513">
    <property type="component" value="Unassembled WGS sequence"/>
</dbReference>
<organism evidence="6 7">
    <name type="scientific">Didymosphaeria variabile</name>
    <dbReference type="NCBI Taxonomy" id="1932322"/>
    <lineage>
        <taxon>Eukaryota</taxon>
        <taxon>Fungi</taxon>
        <taxon>Dikarya</taxon>
        <taxon>Ascomycota</taxon>
        <taxon>Pezizomycotina</taxon>
        <taxon>Dothideomycetes</taxon>
        <taxon>Pleosporomycetidae</taxon>
        <taxon>Pleosporales</taxon>
        <taxon>Massarineae</taxon>
        <taxon>Didymosphaeriaceae</taxon>
        <taxon>Didymosphaeria</taxon>
    </lineage>
</organism>
<reference evidence="6" key="1">
    <citation type="submission" date="2022-10" db="EMBL/GenBank/DDBJ databases">
        <title>Tapping the CABI collections for fungal endophytes: first genome assemblies for Collariella, Neodidymelliopsis, Ascochyta clinopodiicola, Didymella pomorum, Didymosphaeria variabile, Neocosmospora piperis and Neocucurbitaria cava.</title>
        <authorList>
            <person name="Hill R."/>
        </authorList>
    </citation>
    <scope>NUCLEOTIDE SEQUENCE</scope>
    <source>
        <strain evidence="6">IMI 356815</strain>
    </source>
</reference>
<dbReference type="InterPro" id="IPR002018">
    <property type="entry name" value="CarbesteraseB"/>
</dbReference>
<dbReference type="InterPro" id="IPR029058">
    <property type="entry name" value="AB_hydrolase_fold"/>
</dbReference>
<feature type="domain" description="NAD-dependent epimerase/dehydratase" evidence="5">
    <location>
        <begin position="576"/>
        <end position="752"/>
    </location>
</feature>
<dbReference type="Pfam" id="PF01370">
    <property type="entry name" value="Epimerase"/>
    <property type="match status" value="1"/>
</dbReference>
<evidence type="ECO:0000313" key="6">
    <source>
        <dbReference type="EMBL" id="KAJ4358667.1"/>
    </source>
</evidence>
<dbReference type="AlphaFoldDB" id="A0A9W8XWC9"/>
<evidence type="ECO:0000313" key="7">
    <source>
        <dbReference type="Proteomes" id="UP001140513"/>
    </source>
</evidence>
<dbReference type="PROSITE" id="PS00941">
    <property type="entry name" value="CARBOXYLESTERASE_B_2"/>
    <property type="match status" value="1"/>
</dbReference>
<proteinExistence type="inferred from homology"/>
<keyword evidence="7" id="KW-1185">Reference proteome</keyword>
<sequence>MRLRTTGMALLAPSALAQSITVSNGTVQGGSCPSSAANYYHAIPFAQPPLGSLRFAAPHPFDQKFNGTLDGTKTAPTCIQFGGDFFTEPQPWSEDCLYLNVWAPKNASSGSKLPVKVWVYGGSNTAGGISDPLYDGCNAATDSIVVSINYRLGPLGFLALKDAGLSGNYAVQDLLLGLRWVQDNIEAFGGDHSKVLLFGQSAGAALSFLISTLAEAPSLISAVAAESGGGRGSAPYAEAQPYFKAFVKNLGCALDDLDCMRSKSPQELNASFPVELTSATIPLGYAKGFASVIDGKVVPEDPAAVGSRVPAIFGSTSNDGSLFILGAYQNNFPPTQANYTSLIESNFGPYAAAVKSYYPISRFANDSSASLAPYFAMTAIWTHASYTCSAQRGLKRATAKGVPAYAYVWDTAPSCPWLPELSSGISSQILELLGVAHTSEIPFVLRNTEHLPPPNGTCSFSAAEKNISDAVSSAWTAMARAQSPDSPLLPGVWPTFSSNGTKGLVATGEGLTFEDIDYSFCKLWDGISESIQEPFLTKTSLIRSFPMQTLKALTRRAPSLRFIRHYTQTPNPNMKIAITGSRGTVGQYVVKAAVDAGHSIVQVNRTEQEPDGTKNSKYRTADTANDYDATVQAFKGCDAVIHLAAIPDPVDKPDFMVHSNNVESAFNGFRACGELGIKKICYASSVNAIGLAYANQPLKFKYFPIDEEYPPNPTDAYALAKVEAETQAKAFVNWFPGTKIACLRIHEVAPKKDVQKEHEENWNAAAVGQLWAWVSPAAVARACLLSVEKADAYEGCEVFNIVAPETTQETTSAELAKKYYPEAEIRKGLEGNKGFWTIEKAERILGWKHEEKE</sequence>
<dbReference type="PROSITE" id="PS00122">
    <property type="entry name" value="CARBOXYLESTERASE_B_1"/>
    <property type="match status" value="1"/>
</dbReference>
<dbReference type="RefSeq" id="XP_056075526.1">
    <property type="nucleotide sequence ID" value="XM_056212053.1"/>
</dbReference>
<evidence type="ECO:0000256" key="2">
    <source>
        <dbReference type="ARBA" id="ARBA00022801"/>
    </source>
</evidence>
<protein>
    <recommendedName>
        <fullName evidence="8">Alpha/beta-hydrolase</fullName>
    </recommendedName>
</protein>
<evidence type="ECO:0008006" key="8">
    <source>
        <dbReference type="Google" id="ProtNLM"/>
    </source>
</evidence>
<evidence type="ECO:0000256" key="3">
    <source>
        <dbReference type="SAM" id="SignalP"/>
    </source>
</evidence>
<dbReference type="PANTHER" id="PTHR43918">
    <property type="entry name" value="ACETYLCHOLINESTERASE"/>
    <property type="match status" value="1"/>
</dbReference>
<dbReference type="InterPro" id="IPR019826">
    <property type="entry name" value="Carboxylesterase_B_AS"/>
</dbReference>
<dbReference type="EMBL" id="JAPEUX010000002">
    <property type="protein sequence ID" value="KAJ4358667.1"/>
    <property type="molecule type" value="Genomic_DNA"/>
</dbReference>
<dbReference type="InterPro" id="IPR001509">
    <property type="entry name" value="Epimerase_deHydtase"/>
</dbReference>
<dbReference type="OrthoDB" id="408631at2759"/>
<comment type="similarity">
    <text evidence="1">Belongs to the type-B carboxylesterase/lipase family.</text>
</comment>
<feature type="domain" description="Carboxylesterase type B" evidence="4">
    <location>
        <begin position="18"/>
        <end position="502"/>
    </location>
</feature>
<dbReference type="SUPFAM" id="SSF53474">
    <property type="entry name" value="alpha/beta-Hydrolases"/>
    <property type="match status" value="1"/>
</dbReference>
<dbReference type="SUPFAM" id="SSF51735">
    <property type="entry name" value="NAD(P)-binding Rossmann-fold domains"/>
    <property type="match status" value="1"/>
</dbReference>
<dbReference type="GO" id="GO:0052689">
    <property type="term" value="F:carboxylic ester hydrolase activity"/>
    <property type="evidence" value="ECO:0007669"/>
    <property type="project" value="TreeGrafter"/>
</dbReference>
<feature type="signal peptide" evidence="3">
    <location>
        <begin position="1"/>
        <end position="17"/>
    </location>
</feature>
<dbReference type="InterPro" id="IPR050654">
    <property type="entry name" value="AChE-related_enzymes"/>
</dbReference>
<evidence type="ECO:0000259" key="4">
    <source>
        <dbReference type="Pfam" id="PF00135"/>
    </source>
</evidence>
<name>A0A9W8XWC9_9PLEO</name>
<accession>A0A9W8XWC9</accession>
<dbReference type="Gene3D" id="3.40.50.720">
    <property type="entry name" value="NAD(P)-binding Rossmann-like Domain"/>
    <property type="match status" value="1"/>
</dbReference>
<dbReference type="PANTHER" id="PTHR43918:SF4">
    <property type="entry name" value="CARBOXYLIC ESTER HYDROLASE"/>
    <property type="match status" value="1"/>
</dbReference>
<dbReference type="InterPro" id="IPR019819">
    <property type="entry name" value="Carboxylesterase_B_CS"/>
</dbReference>
<evidence type="ECO:0000259" key="5">
    <source>
        <dbReference type="Pfam" id="PF01370"/>
    </source>
</evidence>
<dbReference type="Gene3D" id="3.40.50.1820">
    <property type="entry name" value="alpha/beta hydrolase"/>
    <property type="match status" value="1"/>
</dbReference>
<feature type="chain" id="PRO_5040754436" description="Alpha/beta-hydrolase" evidence="3">
    <location>
        <begin position="18"/>
        <end position="853"/>
    </location>
</feature>
<dbReference type="GeneID" id="80906781"/>
<keyword evidence="2" id="KW-0378">Hydrolase</keyword>
<keyword evidence="3" id="KW-0732">Signal</keyword>
<comment type="caution">
    <text evidence="6">The sequence shown here is derived from an EMBL/GenBank/DDBJ whole genome shotgun (WGS) entry which is preliminary data.</text>
</comment>
<dbReference type="InterPro" id="IPR036291">
    <property type="entry name" value="NAD(P)-bd_dom_sf"/>
</dbReference>
<evidence type="ECO:0000256" key="1">
    <source>
        <dbReference type="ARBA" id="ARBA00005964"/>
    </source>
</evidence>